<accession>A0AAF3FK10</accession>
<dbReference type="PANTHER" id="PTHR11412:SF136">
    <property type="entry name" value="CD109 ANTIGEN"/>
    <property type="match status" value="1"/>
</dbReference>
<evidence type="ECO:0000256" key="2">
    <source>
        <dbReference type="ARBA" id="ARBA00022966"/>
    </source>
</evidence>
<dbReference type="Gene3D" id="2.60.40.1930">
    <property type="match status" value="2"/>
</dbReference>
<keyword evidence="5" id="KW-1185">Reference proteome</keyword>
<dbReference type="AlphaFoldDB" id="A0AAF3FK10"/>
<dbReference type="PANTHER" id="PTHR11412">
    <property type="entry name" value="MACROGLOBULIN / COMPLEMENT"/>
    <property type="match status" value="1"/>
</dbReference>
<feature type="chain" id="PRO_5042257307" evidence="3">
    <location>
        <begin position="17"/>
        <end position="285"/>
    </location>
</feature>
<feature type="signal peptide" evidence="3">
    <location>
        <begin position="1"/>
        <end position="16"/>
    </location>
</feature>
<dbReference type="WBParaSite" id="MBELARI_LOCUS7088">
    <property type="protein sequence ID" value="MBELARI_LOCUS7088"/>
    <property type="gene ID" value="MBELARI_LOCUS7088"/>
</dbReference>
<keyword evidence="1 3" id="KW-0732">Signal</keyword>
<dbReference type="Proteomes" id="UP000887575">
    <property type="component" value="Unassembled WGS sequence"/>
</dbReference>
<organism evidence="5 6">
    <name type="scientific">Mesorhabditis belari</name>
    <dbReference type="NCBI Taxonomy" id="2138241"/>
    <lineage>
        <taxon>Eukaryota</taxon>
        <taxon>Metazoa</taxon>
        <taxon>Ecdysozoa</taxon>
        <taxon>Nematoda</taxon>
        <taxon>Chromadorea</taxon>
        <taxon>Rhabditida</taxon>
        <taxon>Rhabditina</taxon>
        <taxon>Rhabditomorpha</taxon>
        <taxon>Rhabditoidea</taxon>
        <taxon>Rhabditidae</taxon>
        <taxon>Mesorhabditinae</taxon>
        <taxon>Mesorhabditis</taxon>
    </lineage>
</organism>
<sequence length="285" mass="31675">MRILIIGSILCWFCLAKDNVPIIVTPPVLRLNSTNTIFITPLHRVNGPADIKVKVHELLQNGNYQTEYRHAKGKISGHAHPVSFKVNNDAIEANLTVTVSGHVEQQIRLLVAPDLRTIYLKTDKGFYKAGETINLRSVPITINGEIYVGQIEYALVNPDGFELTKHVVSAPNTPLSLTFDLPEHLFYGEWQIKARPINSQNQPLLNFAVSFQVTDYALPPFVLDFQILDGDSMTETKLTANAHYFHGGLVSGSVTLNCFDPDSQTPHEKQLHQPLLVGEVGGFDI</sequence>
<dbReference type="InterPro" id="IPR002890">
    <property type="entry name" value="MG2"/>
</dbReference>
<evidence type="ECO:0000256" key="3">
    <source>
        <dbReference type="SAM" id="SignalP"/>
    </source>
</evidence>
<keyword evidence="2" id="KW-0882">Thioester bond</keyword>
<evidence type="ECO:0000313" key="5">
    <source>
        <dbReference type="Proteomes" id="UP000887575"/>
    </source>
</evidence>
<proteinExistence type="predicted"/>
<evidence type="ECO:0000259" key="4">
    <source>
        <dbReference type="Pfam" id="PF01835"/>
    </source>
</evidence>
<evidence type="ECO:0000256" key="1">
    <source>
        <dbReference type="ARBA" id="ARBA00022729"/>
    </source>
</evidence>
<dbReference type="Gene3D" id="2.60.40.1940">
    <property type="match status" value="1"/>
</dbReference>
<name>A0AAF3FK10_9BILA</name>
<dbReference type="GO" id="GO:0004866">
    <property type="term" value="F:endopeptidase inhibitor activity"/>
    <property type="evidence" value="ECO:0007669"/>
    <property type="project" value="InterPro"/>
</dbReference>
<reference evidence="6" key="1">
    <citation type="submission" date="2024-02" db="UniProtKB">
        <authorList>
            <consortium name="WormBaseParasite"/>
        </authorList>
    </citation>
    <scope>IDENTIFICATION</scope>
</reference>
<protein>
    <submittedName>
        <fullName evidence="6">MG2 domain-containing protein</fullName>
    </submittedName>
</protein>
<dbReference type="Pfam" id="PF01835">
    <property type="entry name" value="MG2"/>
    <property type="match status" value="1"/>
</dbReference>
<evidence type="ECO:0000313" key="6">
    <source>
        <dbReference type="WBParaSite" id="MBELARI_LOCUS7088"/>
    </source>
</evidence>
<feature type="domain" description="Macroglobulin" evidence="4">
    <location>
        <begin position="118"/>
        <end position="213"/>
    </location>
</feature>
<dbReference type="InterPro" id="IPR050473">
    <property type="entry name" value="A2M/Complement_sys"/>
</dbReference>